<gene>
    <name evidence="2" type="ORF">C8A01DRAFT_48504</name>
</gene>
<keyword evidence="3" id="KW-1185">Reference proteome</keyword>
<dbReference type="AlphaFoldDB" id="A0AAN6PBH4"/>
<name>A0AAN6PBH4_9PEZI</name>
<dbReference type="PANTHER" id="PTHR36847">
    <property type="entry name" value="AMIDOLIGASE ENZYME"/>
    <property type="match status" value="1"/>
</dbReference>
<organism evidence="2 3">
    <name type="scientific">Parachaetomium inaequale</name>
    <dbReference type="NCBI Taxonomy" id="2588326"/>
    <lineage>
        <taxon>Eukaryota</taxon>
        <taxon>Fungi</taxon>
        <taxon>Dikarya</taxon>
        <taxon>Ascomycota</taxon>
        <taxon>Pezizomycotina</taxon>
        <taxon>Sordariomycetes</taxon>
        <taxon>Sordariomycetidae</taxon>
        <taxon>Sordariales</taxon>
        <taxon>Chaetomiaceae</taxon>
        <taxon>Parachaetomium</taxon>
    </lineage>
</organism>
<dbReference type="Pfam" id="PF12224">
    <property type="entry name" value="Amidoligase_2"/>
    <property type="match status" value="1"/>
</dbReference>
<dbReference type="Proteomes" id="UP001303115">
    <property type="component" value="Unassembled WGS sequence"/>
</dbReference>
<dbReference type="EMBL" id="MU854449">
    <property type="protein sequence ID" value="KAK4035298.1"/>
    <property type="molecule type" value="Genomic_DNA"/>
</dbReference>
<evidence type="ECO:0000256" key="1">
    <source>
        <dbReference type="SAM" id="MobiDB-lite"/>
    </source>
</evidence>
<evidence type="ECO:0000313" key="3">
    <source>
        <dbReference type="Proteomes" id="UP001303115"/>
    </source>
</evidence>
<protein>
    <submittedName>
        <fullName evidence="2">Amidoligase enzyme-domain-containing protein</fullName>
    </submittedName>
</protein>
<sequence>MSAHPSTGLLNPYFGIEIEIFLRLKPAVEENIKEKIRARKRLPDYWKTWDFNLENSQGDQRHEDKKMKQLARVGYAILDLLDQNLGEGHGWGMANDQSLKGDLLTEPSNPRKWWGAEIISPPLAAGSNWRADIKTVFASLGNVFDFWTNDYCSCHVHVSPGPKNNSKYTMSQLMQIAKGALFWEDALKQILPHERRTNRYAGPNWLAVARQEYMSVSCHGWKPVFDKISRLAARPTSTADFAKKMTIIEPDPNHPETRYLSTSFSPLARLGTVEFRRQAGVASAQTAIHRVLLALTLYTSAVNLNFDREGERYRKKHPDENALIDVLCRSLENNLPAKAGWGVDFRAWLEQCASDYESDEEYRRFGEREINEREGNMRRYGTVTLAIGETREPPAPPRRKHSRRGCGGASDKGKM</sequence>
<reference evidence="3" key="1">
    <citation type="journal article" date="2023" name="Mol. Phylogenet. Evol.">
        <title>Genome-scale phylogeny and comparative genomics of the fungal order Sordariales.</title>
        <authorList>
            <person name="Hensen N."/>
            <person name="Bonometti L."/>
            <person name="Westerberg I."/>
            <person name="Brannstrom I.O."/>
            <person name="Guillou S."/>
            <person name="Cros-Aarteil S."/>
            <person name="Calhoun S."/>
            <person name="Haridas S."/>
            <person name="Kuo A."/>
            <person name="Mondo S."/>
            <person name="Pangilinan J."/>
            <person name="Riley R."/>
            <person name="LaButti K."/>
            <person name="Andreopoulos B."/>
            <person name="Lipzen A."/>
            <person name="Chen C."/>
            <person name="Yan M."/>
            <person name="Daum C."/>
            <person name="Ng V."/>
            <person name="Clum A."/>
            <person name="Steindorff A."/>
            <person name="Ohm R.A."/>
            <person name="Martin F."/>
            <person name="Silar P."/>
            <person name="Natvig D.O."/>
            <person name="Lalanne C."/>
            <person name="Gautier V."/>
            <person name="Ament-Velasquez S.L."/>
            <person name="Kruys A."/>
            <person name="Hutchinson M.I."/>
            <person name="Powell A.J."/>
            <person name="Barry K."/>
            <person name="Miller A.N."/>
            <person name="Grigoriev I.V."/>
            <person name="Debuchy R."/>
            <person name="Gladieux P."/>
            <person name="Hiltunen Thoren M."/>
            <person name="Johannesson H."/>
        </authorList>
    </citation>
    <scope>NUCLEOTIDE SEQUENCE [LARGE SCALE GENOMIC DNA]</scope>
    <source>
        <strain evidence="3">CBS 284.82</strain>
    </source>
</reference>
<accession>A0AAN6PBH4</accession>
<evidence type="ECO:0000313" key="2">
    <source>
        <dbReference type="EMBL" id="KAK4035298.1"/>
    </source>
</evidence>
<comment type="caution">
    <text evidence="2">The sequence shown here is derived from an EMBL/GenBank/DDBJ whole genome shotgun (WGS) entry which is preliminary data.</text>
</comment>
<dbReference type="InterPro" id="IPR022025">
    <property type="entry name" value="Amidoligase_2"/>
</dbReference>
<feature type="compositionally biased region" description="Gly residues" evidence="1">
    <location>
        <begin position="405"/>
        <end position="415"/>
    </location>
</feature>
<proteinExistence type="predicted"/>
<feature type="region of interest" description="Disordered" evidence="1">
    <location>
        <begin position="384"/>
        <end position="415"/>
    </location>
</feature>
<dbReference type="PANTHER" id="PTHR36847:SF1">
    <property type="entry name" value="AMIDOLIGASE ENZYME"/>
    <property type="match status" value="1"/>
</dbReference>